<gene>
    <name evidence="1" type="ORF">NEOLEDRAFT_1038675</name>
</gene>
<dbReference type="OrthoDB" id="3264871at2759"/>
<proteinExistence type="predicted"/>
<evidence type="ECO:0000313" key="1">
    <source>
        <dbReference type="EMBL" id="KZT20342.1"/>
    </source>
</evidence>
<dbReference type="Proteomes" id="UP000076761">
    <property type="component" value="Unassembled WGS sequence"/>
</dbReference>
<accession>A0A165P008</accession>
<feature type="non-terminal residue" evidence="1">
    <location>
        <position position="1"/>
    </location>
</feature>
<protein>
    <submittedName>
        <fullName evidence="1">Uncharacterized protein</fullName>
    </submittedName>
</protein>
<dbReference type="InParanoid" id="A0A165P008"/>
<feature type="non-terminal residue" evidence="1">
    <location>
        <position position="143"/>
    </location>
</feature>
<keyword evidence="2" id="KW-1185">Reference proteome</keyword>
<dbReference type="STRING" id="1314782.A0A165P008"/>
<dbReference type="AlphaFoldDB" id="A0A165P008"/>
<name>A0A165P008_9AGAM</name>
<sequence length="143" mass="16311">RIYTQRTHLPSIRDWSITSSVVPTDHRLLTLRFSPLNAPRIGAGRWTWPLGLINDDVLLEKIITKGIALQNSLTANDGPDIHNAQRLWQTYKTDITQTAKQHAKVSLAKITSRIRAMQEDLTRTQNDPQLDHSDDLRTHAMLL</sequence>
<organism evidence="1 2">
    <name type="scientific">Neolentinus lepideus HHB14362 ss-1</name>
    <dbReference type="NCBI Taxonomy" id="1314782"/>
    <lineage>
        <taxon>Eukaryota</taxon>
        <taxon>Fungi</taxon>
        <taxon>Dikarya</taxon>
        <taxon>Basidiomycota</taxon>
        <taxon>Agaricomycotina</taxon>
        <taxon>Agaricomycetes</taxon>
        <taxon>Gloeophyllales</taxon>
        <taxon>Gloeophyllaceae</taxon>
        <taxon>Neolentinus</taxon>
    </lineage>
</organism>
<dbReference type="EMBL" id="KV425622">
    <property type="protein sequence ID" value="KZT20342.1"/>
    <property type="molecule type" value="Genomic_DNA"/>
</dbReference>
<reference evidence="1 2" key="1">
    <citation type="journal article" date="2016" name="Mol. Biol. Evol.">
        <title>Comparative Genomics of Early-Diverging Mushroom-Forming Fungi Provides Insights into the Origins of Lignocellulose Decay Capabilities.</title>
        <authorList>
            <person name="Nagy L.G."/>
            <person name="Riley R."/>
            <person name="Tritt A."/>
            <person name="Adam C."/>
            <person name="Daum C."/>
            <person name="Floudas D."/>
            <person name="Sun H."/>
            <person name="Yadav J.S."/>
            <person name="Pangilinan J."/>
            <person name="Larsson K.H."/>
            <person name="Matsuura K."/>
            <person name="Barry K."/>
            <person name="Labutti K."/>
            <person name="Kuo R."/>
            <person name="Ohm R.A."/>
            <person name="Bhattacharya S.S."/>
            <person name="Shirouzu T."/>
            <person name="Yoshinaga Y."/>
            <person name="Martin F.M."/>
            <person name="Grigoriev I.V."/>
            <person name="Hibbett D.S."/>
        </authorList>
    </citation>
    <scope>NUCLEOTIDE SEQUENCE [LARGE SCALE GENOMIC DNA]</scope>
    <source>
        <strain evidence="1 2">HHB14362 ss-1</strain>
    </source>
</reference>
<evidence type="ECO:0000313" key="2">
    <source>
        <dbReference type="Proteomes" id="UP000076761"/>
    </source>
</evidence>